<feature type="transmembrane region" description="Helical" evidence="6">
    <location>
        <begin position="105"/>
        <end position="125"/>
    </location>
</feature>
<keyword evidence="2" id="KW-1003">Cell membrane</keyword>
<feature type="transmembrane region" description="Helical" evidence="6">
    <location>
        <begin position="198"/>
        <end position="220"/>
    </location>
</feature>
<proteinExistence type="predicted"/>
<dbReference type="AlphaFoldDB" id="A0A1E5Q6T7"/>
<evidence type="ECO:0000313" key="8">
    <source>
        <dbReference type="Proteomes" id="UP000095347"/>
    </source>
</evidence>
<dbReference type="PANTHER" id="PTHR30250:SF11">
    <property type="entry name" value="O-ANTIGEN TRANSPORTER-RELATED"/>
    <property type="match status" value="1"/>
</dbReference>
<dbReference type="Proteomes" id="UP000095347">
    <property type="component" value="Unassembled WGS sequence"/>
</dbReference>
<sequence>MINRTLLAGRDIARRIINNPDYGWSIATSYGHIGLNIVVQILLVPLYLHHLGKVEFGVLMIVLGAVNYLGLGIGWVSSGAQRIMGEFSAQNERENLQRTYTLSKIIFVVYAALTGGIALSLVWALQGTLFPDNPSLAIATIRMVALGVVYMVVLYDFNVDRLVLISIGKQAWANAHSILSLAVFAVTIFPVLSHGGGLVSVMAALLFGVLVARAVSFILVHKQGLRLRWPGHEGRAVLKRLLGPMGLGYGLYGALLLTLLQADTLILGVLGGPLLVADFVLVWKIADVAMQALWRLPESLIPYLIQMDARGEHQRMQSIYASAQKGMVFVAVIAALGFALFGHNVVVLWVGVEHAPDLPWAYELAGGTLFWLTIARLPAVYAFSQVRLKPLIKVTALEAIGKVIFVFALFPTLGLYAPLVAINVLHILGIAYLYQRLYNV</sequence>
<evidence type="ECO:0000256" key="3">
    <source>
        <dbReference type="ARBA" id="ARBA00022692"/>
    </source>
</evidence>
<evidence type="ECO:0008006" key="9">
    <source>
        <dbReference type="Google" id="ProtNLM"/>
    </source>
</evidence>
<dbReference type="OrthoDB" id="9812647at2"/>
<dbReference type="RefSeq" id="WP_069958294.1">
    <property type="nucleotide sequence ID" value="NZ_MCGG01000030.1"/>
</dbReference>
<feature type="transmembrane region" description="Helical" evidence="6">
    <location>
        <begin position="241"/>
        <end position="260"/>
    </location>
</feature>
<feature type="transmembrane region" description="Helical" evidence="6">
    <location>
        <begin position="56"/>
        <end position="76"/>
    </location>
</feature>
<dbReference type="STRING" id="28181.BEN30_11855"/>
<name>A0A1E5Q6T7_9PROT</name>
<evidence type="ECO:0000256" key="5">
    <source>
        <dbReference type="ARBA" id="ARBA00023136"/>
    </source>
</evidence>
<protein>
    <recommendedName>
        <fullName evidence="9">Polysaccharide biosynthesis protein</fullName>
    </recommendedName>
</protein>
<dbReference type="GO" id="GO:0005886">
    <property type="term" value="C:plasma membrane"/>
    <property type="evidence" value="ECO:0007669"/>
    <property type="project" value="UniProtKB-SubCell"/>
</dbReference>
<keyword evidence="3 6" id="KW-0812">Transmembrane</keyword>
<organism evidence="7 8">
    <name type="scientific">Magnetovibrio blakemorei</name>
    <dbReference type="NCBI Taxonomy" id="28181"/>
    <lineage>
        <taxon>Bacteria</taxon>
        <taxon>Pseudomonadati</taxon>
        <taxon>Pseudomonadota</taxon>
        <taxon>Alphaproteobacteria</taxon>
        <taxon>Rhodospirillales</taxon>
        <taxon>Magnetovibrionaceae</taxon>
        <taxon>Magnetovibrio</taxon>
    </lineage>
</organism>
<evidence type="ECO:0000256" key="4">
    <source>
        <dbReference type="ARBA" id="ARBA00022989"/>
    </source>
</evidence>
<evidence type="ECO:0000256" key="2">
    <source>
        <dbReference type="ARBA" id="ARBA00022475"/>
    </source>
</evidence>
<accession>A0A1E5Q6T7</accession>
<comment type="subcellular location">
    <subcellularLocation>
        <location evidence="1">Cell membrane</location>
        <topology evidence="1">Multi-pass membrane protein</topology>
    </subcellularLocation>
</comment>
<feature type="transmembrane region" description="Helical" evidence="6">
    <location>
        <begin position="364"/>
        <end position="384"/>
    </location>
</feature>
<evidence type="ECO:0000256" key="6">
    <source>
        <dbReference type="SAM" id="Phobius"/>
    </source>
</evidence>
<feature type="transmembrane region" description="Helical" evidence="6">
    <location>
        <begin position="266"/>
        <end position="286"/>
    </location>
</feature>
<keyword evidence="8" id="KW-1185">Reference proteome</keyword>
<evidence type="ECO:0000256" key="1">
    <source>
        <dbReference type="ARBA" id="ARBA00004651"/>
    </source>
</evidence>
<comment type="caution">
    <text evidence="7">The sequence shown here is derived from an EMBL/GenBank/DDBJ whole genome shotgun (WGS) entry which is preliminary data.</text>
</comment>
<dbReference type="InterPro" id="IPR050833">
    <property type="entry name" value="Poly_Biosynth_Transport"/>
</dbReference>
<feature type="transmembrane region" description="Helical" evidence="6">
    <location>
        <begin position="21"/>
        <end position="44"/>
    </location>
</feature>
<reference evidence="8" key="1">
    <citation type="submission" date="2016-07" db="EMBL/GenBank/DDBJ databases">
        <authorList>
            <person name="Florea S."/>
            <person name="Webb J.S."/>
            <person name="Jaromczyk J."/>
            <person name="Schardl C.L."/>
        </authorList>
    </citation>
    <scope>NUCLEOTIDE SEQUENCE [LARGE SCALE GENOMIC DNA]</scope>
    <source>
        <strain evidence="8">MV-1</strain>
    </source>
</reference>
<keyword evidence="4 6" id="KW-1133">Transmembrane helix</keyword>
<keyword evidence="5 6" id="KW-0472">Membrane</keyword>
<feature type="transmembrane region" description="Helical" evidence="6">
    <location>
        <begin position="326"/>
        <end position="352"/>
    </location>
</feature>
<dbReference type="EMBL" id="MCGG01000030">
    <property type="protein sequence ID" value="OEJ66641.1"/>
    <property type="molecule type" value="Genomic_DNA"/>
</dbReference>
<evidence type="ECO:0000313" key="7">
    <source>
        <dbReference type="EMBL" id="OEJ66641.1"/>
    </source>
</evidence>
<dbReference type="PANTHER" id="PTHR30250">
    <property type="entry name" value="PST FAMILY PREDICTED COLANIC ACID TRANSPORTER"/>
    <property type="match status" value="1"/>
</dbReference>
<feature type="transmembrane region" description="Helical" evidence="6">
    <location>
        <begin position="171"/>
        <end position="192"/>
    </location>
</feature>
<gene>
    <name evidence="7" type="ORF">BEN30_11855</name>
</gene>
<feature type="transmembrane region" description="Helical" evidence="6">
    <location>
        <begin position="137"/>
        <end position="159"/>
    </location>
</feature>